<sequence>MNVFTPLSFLVLLGFAVFPLAFLIAALLDAVLRQALWQALDKFTLD</sequence>
<feature type="transmembrane region" description="Helical" evidence="1">
    <location>
        <begin position="6"/>
        <end position="32"/>
    </location>
</feature>
<evidence type="ECO:0000313" key="3">
    <source>
        <dbReference type="Proteomes" id="UP000192582"/>
    </source>
</evidence>
<keyword evidence="1" id="KW-0472">Membrane</keyword>
<keyword evidence="3" id="KW-1185">Reference proteome</keyword>
<reference evidence="2 3" key="1">
    <citation type="submission" date="2017-04" db="EMBL/GenBank/DDBJ databases">
        <authorList>
            <person name="Afonso C.L."/>
            <person name="Miller P.J."/>
            <person name="Scott M.A."/>
            <person name="Spackman E."/>
            <person name="Goraichik I."/>
            <person name="Dimitrov K.M."/>
            <person name="Suarez D.L."/>
            <person name="Swayne D.E."/>
        </authorList>
    </citation>
    <scope>NUCLEOTIDE SEQUENCE [LARGE SCALE GENOMIC DNA]</scope>
    <source>
        <strain evidence="2 3">KR-140</strain>
    </source>
</reference>
<gene>
    <name evidence="2" type="ORF">SAMN00790413_02997</name>
</gene>
<keyword evidence="1" id="KW-1133">Transmembrane helix</keyword>
<name>A0A1W1VR24_9DEIO</name>
<protein>
    <submittedName>
        <fullName evidence="2">Uncharacterized protein</fullName>
    </submittedName>
</protein>
<dbReference type="Proteomes" id="UP000192582">
    <property type="component" value="Unassembled WGS sequence"/>
</dbReference>
<keyword evidence="1" id="KW-0812">Transmembrane</keyword>
<organism evidence="2 3">
    <name type="scientific">Deinococcus hopiensis KR-140</name>
    <dbReference type="NCBI Taxonomy" id="695939"/>
    <lineage>
        <taxon>Bacteria</taxon>
        <taxon>Thermotogati</taxon>
        <taxon>Deinococcota</taxon>
        <taxon>Deinococci</taxon>
        <taxon>Deinococcales</taxon>
        <taxon>Deinococcaceae</taxon>
        <taxon>Deinococcus</taxon>
    </lineage>
</organism>
<dbReference type="EMBL" id="FWWU01000009">
    <property type="protein sequence ID" value="SMB95786.1"/>
    <property type="molecule type" value="Genomic_DNA"/>
</dbReference>
<evidence type="ECO:0000256" key="1">
    <source>
        <dbReference type="SAM" id="Phobius"/>
    </source>
</evidence>
<evidence type="ECO:0000313" key="2">
    <source>
        <dbReference type="EMBL" id="SMB95786.1"/>
    </source>
</evidence>
<accession>A0A1W1VR24</accession>
<dbReference type="RefSeq" id="WP_245808517.1">
    <property type="nucleotide sequence ID" value="NZ_FWWU01000009.1"/>
</dbReference>
<proteinExistence type="predicted"/>
<dbReference type="AlphaFoldDB" id="A0A1W1VR24"/>